<name>F7W8A8_SORMK</name>
<organism evidence="3 4">
    <name type="scientific">Sordaria macrospora (strain ATCC MYA-333 / DSM 997 / K(L3346) / K-hell)</name>
    <dbReference type="NCBI Taxonomy" id="771870"/>
    <lineage>
        <taxon>Eukaryota</taxon>
        <taxon>Fungi</taxon>
        <taxon>Dikarya</taxon>
        <taxon>Ascomycota</taxon>
        <taxon>Pezizomycotina</taxon>
        <taxon>Sordariomycetes</taxon>
        <taxon>Sordariomycetidae</taxon>
        <taxon>Sordariales</taxon>
        <taxon>Sordariaceae</taxon>
        <taxon>Sordaria</taxon>
    </lineage>
</organism>
<proteinExistence type="inferred from homology"/>
<dbReference type="EMBL" id="CABT02000043">
    <property type="protein sequence ID" value="CCC13753.1"/>
    <property type="molecule type" value="Genomic_DNA"/>
</dbReference>
<protein>
    <submittedName>
        <fullName evidence="3">WGS project CABT00000000 data, contig 2.43</fullName>
    </submittedName>
</protein>
<dbReference type="AlphaFoldDB" id="F7W8A8"/>
<dbReference type="OrthoDB" id="4569463at2759"/>
<keyword evidence="4" id="KW-1185">Reference proteome</keyword>
<comment type="caution">
    <text evidence="3">The sequence shown here is derived from an EMBL/GenBank/DDBJ whole genome shotgun (WGS) entry which is preliminary data.</text>
</comment>
<dbReference type="InterPro" id="IPR044053">
    <property type="entry name" value="AsaB-like"/>
</dbReference>
<comment type="similarity">
    <text evidence="1">Belongs to the asaB hydroxylase/desaturase family.</text>
</comment>
<dbReference type="GO" id="GO:0016491">
    <property type="term" value="F:oxidoreductase activity"/>
    <property type="evidence" value="ECO:0007669"/>
    <property type="project" value="InterPro"/>
</dbReference>
<dbReference type="Proteomes" id="UP000001881">
    <property type="component" value="Unassembled WGS sequence"/>
</dbReference>
<accession>F7W8A8</accession>
<dbReference type="GeneID" id="10802512"/>
<evidence type="ECO:0000256" key="1">
    <source>
        <dbReference type="ARBA" id="ARBA00023604"/>
    </source>
</evidence>
<dbReference type="VEuPathDB" id="FungiDB:SMAC_09154"/>
<dbReference type="OMA" id="IETVHIG"/>
<dbReference type="eggNOG" id="ENOG502SPBJ">
    <property type="taxonomic scope" value="Eukaryota"/>
</dbReference>
<dbReference type="PANTHER" id="PTHR34598:SF3">
    <property type="entry name" value="OXIDOREDUCTASE AN1597"/>
    <property type="match status" value="1"/>
</dbReference>
<sequence length="163" mass="18410">MDTSRSVQHAPQQGNVTVGQADQKAKLNYIRWEDKFRTEKPYEFISQAPEGCPRKNFTLAASPEQAIHDIRGSEELFNLDDHGFQIVRQELGAIPTDQEGIEKEYLPKVIDLLQNIDPGAEVVIFDWRLRTSDDKRTTAKAGSVIDLDDPMLILKPVRAVHIG</sequence>
<dbReference type="HOGENOM" id="CLU_1643696_0_0_1"/>
<evidence type="ECO:0000313" key="4">
    <source>
        <dbReference type="Proteomes" id="UP000001881"/>
    </source>
</evidence>
<evidence type="ECO:0000313" key="3">
    <source>
        <dbReference type="EMBL" id="CCC13753.1"/>
    </source>
</evidence>
<evidence type="ECO:0000256" key="2">
    <source>
        <dbReference type="SAM" id="MobiDB-lite"/>
    </source>
</evidence>
<reference evidence="3 4" key="1">
    <citation type="journal article" date="2010" name="PLoS Genet.">
        <title>De novo assembly of a 40 Mb eukaryotic genome from short sequence reads: Sordaria macrospora, a model organism for fungal morphogenesis.</title>
        <authorList>
            <person name="Nowrousian M."/>
            <person name="Stajich J."/>
            <person name="Chu M."/>
            <person name="Engh I."/>
            <person name="Espagne E."/>
            <person name="Halliday K."/>
            <person name="Kamerewerd J."/>
            <person name="Kempken F."/>
            <person name="Knab B."/>
            <person name="Kuo H.C."/>
            <person name="Osiewacz H.D."/>
            <person name="Poeggeler S."/>
            <person name="Read N."/>
            <person name="Seiler S."/>
            <person name="Smith K."/>
            <person name="Zickler D."/>
            <person name="Kueck U."/>
            <person name="Freitag M."/>
        </authorList>
    </citation>
    <scope>NUCLEOTIDE SEQUENCE [LARGE SCALE GENOMIC DNA]</scope>
    <source>
        <strain evidence="4">ATCC MYA-333 / DSM 997 / K(L3346) / K-hell</strain>
        <tissue evidence="3">Mycelium</tissue>
    </source>
</reference>
<dbReference type="PANTHER" id="PTHR34598">
    <property type="entry name" value="BLL6449 PROTEIN"/>
    <property type="match status" value="1"/>
</dbReference>
<dbReference type="InParanoid" id="F7W8A8"/>
<feature type="region of interest" description="Disordered" evidence="2">
    <location>
        <begin position="1"/>
        <end position="20"/>
    </location>
</feature>
<dbReference type="KEGG" id="smp:10802512"/>
<gene>
    <name evidence="3" type="ORF">SMAC_09154</name>
</gene>